<evidence type="ECO:0000313" key="3">
    <source>
        <dbReference type="Proteomes" id="UP000807504"/>
    </source>
</evidence>
<reference evidence="2" key="1">
    <citation type="journal article" date="2020" name="bioRxiv">
        <title>Chromosome-level reference genome of the European wasp spider Argiope bruennichi: a resource for studies on range expansion and evolutionary adaptation.</title>
        <authorList>
            <person name="Sheffer M.M."/>
            <person name="Hoppe A."/>
            <person name="Krehenwinkel H."/>
            <person name="Uhl G."/>
            <person name="Kuss A.W."/>
            <person name="Jensen L."/>
            <person name="Jensen C."/>
            <person name="Gillespie R.G."/>
            <person name="Hoff K.J."/>
            <person name="Prost S."/>
        </authorList>
    </citation>
    <scope>NUCLEOTIDE SEQUENCE</scope>
</reference>
<dbReference type="AlphaFoldDB" id="A0A8T0ERB6"/>
<protein>
    <submittedName>
        <fullName evidence="2">Uncharacterized protein</fullName>
    </submittedName>
</protein>
<dbReference type="Proteomes" id="UP000807504">
    <property type="component" value="Unassembled WGS sequence"/>
</dbReference>
<sequence length="165" mass="18626">MRGEGRRNTTSAKRISNPHRNPAPHPFSSLPQENYPPYSTIPATLTPSYSSTNSQLHLTFPHFCAPHYTPAYYSHRNPPPHPPAISPHRTSPYHDSSPPPIQRPRLYPLQSVVSPPPLLPSQKQSTNPHTLLPNPLVRHPHRPFHPIFLSPNSHNPHPEMSNLFS</sequence>
<evidence type="ECO:0000256" key="1">
    <source>
        <dbReference type="SAM" id="MobiDB-lite"/>
    </source>
</evidence>
<gene>
    <name evidence="2" type="ORF">HNY73_015183</name>
</gene>
<accession>A0A8T0ERB6</accession>
<comment type="caution">
    <text evidence="2">The sequence shown here is derived from an EMBL/GenBank/DDBJ whole genome shotgun (WGS) entry which is preliminary data.</text>
</comment>
<dbReference type="EMBL" id="JABXBU010002072">
    <property type="protein sequence ID" value="KAF8778462.1"/>
    <property type="molecule type" value="Genomic_DNA"/>
</dbReference>
<evidence type="ECO:0000313" key="2">
    <source>
        <dbReference type="EMBL" id="KAF8778462.1"/>
    </source>
</evidence>
<keyword evidence="3" id="KW-1185">Reference proteome</keyword>
<proteinExistence type="predicted"/>
<organism evidence="2 3">
    <name type="scientific">Argiope bruennichi</name>
    <name type="common">Wasp spider</name>
    <name type="synonym">Aranea bruennichi</name>
    <dbReference type="NCBI Taxonomy" id="94029"/>
    <lineage>
        <taxon>Eukaryota</taxon>
        <taxon>Metazoa</taxon>
        <taxon>Ecdysozoa</taxon>
        <taxon>Arthropoda</taxon>
        <taxon>Chelicerata</taxon>
        <taxon>Arachnida</taxon>
        <taxon>Araneae</taxon>
        <taxon>Araneomorphae</taxon>
        <taxon>Entelegynae</taxon>
        <taxon>Araneoidea</taxon>
        <taxon>Araneidae</taxon>
        <taxon>Argiope</taxon>
    </lineage>
</organism>
<feature type="region of interest" description="Disordered" evidence="1">
    <location>
        <begin position="1"/>
        <end position="46"/>
    </location>
</feature>
<name>A0A8T0ERB6_ARGBR</name>
<feature type="region of interest" description="Disordered" evidence="1">
    <location>
        <begin position="71"/>
        <end position="129"/>
    </location>
</feature>
<reference evidence="2" key="2">
    <citation type="submission" date="2020-06" db="EMBL/GenBank/DDBJ databases">
        <authorList>
            <person name="Sheffer M."/>
        </authorList>
    </citation>
    <scope>NUCLEOTIDE SEQUENCE</scope>
</reference>